<evidence type="ECO:0000256" key="5">
    <source>
        <dbReference type="SAM" id="MobiDB-lite"/>
    </source>
</evidence>
<dbReference type="Pfam" id="PF01363">
    <property type="entry name" value="FYVE"/>
    <property type="match status" value="1"/>
</dbReference>
<evidence type="ECO:0000259" key="6">
    <source>
        <dbReference type="PROSITE" id="PS50178"/>
    </source>
</evidence>
<feature type="region of interest" description="Disordered" evidence="5">
    <location>
        <begin position="315"/>
        <end position="339"/>
    </location>
</feature>
<feature type="domain" description="FYVE-type" evidence="6">
    <location>
        <begin position="31"/>
        <end position="89"/>
    </location>
</feature>
<dbReference type="SMART" id="SM00064">
    <property type="entry name" value="FYVE"/>
    <property type="match status" value="1"/>
</dbReference>
<dbReference type="AlphaFoldDB" id="A0A3P3Y6Y4"/>
<keyword evidence="1" id="KW-0479">Metal-binding</keyword>
<evidence type="ECO:0000256" key="2">
    <source>
        <dbReference type="ARBA" id="ARBA00022771"/>
    </source>
</evidence>
<dbReference type="PANTHER" id="PTHR23164:SF30">
    <property type="entry name" value="EARLY ENDOSOME ANTIGEN 1"/>
    <property type="match status" value="1"/>
</dbReference>
<sequence length="402" mass="42874">MKSSATDATRALPAAAATGVSPREARRWVHDHSYDACFGCLRKFNMFNRRHHCRLCGQLFCKSCSSNRCELSPDQGFVRVCDSCFVKQRRGSQPATVGFNGAAAAVQKAVVPLPTSIFSGLAEPAGHAVMVAEFDDVAPVTAACRLTRTLACTCYESIGQQQQQAQAVQSGHWTFDDTRRLRLDLQFQAQGSALFTARLHTSSGTFVGAGHVVIQAVGLPGANDDGGAGPGRPPAAAAADVVVLGLVDHLQVDLRDVRTERVIRMAGSLAWKLSRAASTTTTVTGSGASRVHLLTVVDGEILDALSGIADAQEDEATRRQTVKSGSATSTAEAEASRRRRSTLFEPVDDIVSARTQLQVKADQLRLMKECIIRANECVQDGAVPDAAPLSCMCFHCFGTIVV</sequence>
<name>A0A3P3Y6Y4_PLABS</name>
<protein>
    <recommendedName>
        <fullName evidence="6">FYVE-type domain-containing protein</fullName>
    </recommendedName>
</protein>
<dbReference type="PANTHER" id="PTHR23164">
    <property type="entry name" value="EARLY ENDOSOME ANTIGEN 1"/>
    <property type="match status" value="1"/>
</dbReference>
<evidence type="ECO:0000256" key="4">
    <source>
        <dbReference type="PROSITE-ProRule" id="PRU00091"/>
    </source>
</evidence>
<evidence type="ECO:0000313" key="7">
    <source>
        <dbReference type="EMBL" id="SPQ95939.1"/>
    </source>
</evidence>
<dbReference type="Proteomes" id="UP000290189">
    <property type="component" value="Unassembled WGS sequence"/>
</dbReference>
<dbReference type="SUPFAM" id="SSF57903">
    <property type="entry name" value="FYVE/PHD zinc finger"/>
    <property type="match status" value="1"/>
</dbReference>
<dbReference type="InterPro" id="IPR013083">
    <property type="entry name" value="Znf_RING/FYVE/PHD"/>
</dbReference>
<dbReference type="PROSITE" id="PS50178">
    <property type="entry name" value="ZF_FYVE"/>
    <property type="match status" value="1"/>
</dbReference>
<dbReference type="InterPro" id="IPR017455">
    <property type="entry name" value="Znf_FYVE-rel"/>
</dbReference>
<dbReference type="InterPro" id="IPR011011">
    <property type="entry name" value="Znf_FYVE_PHD"/>
</dbReference>
<dbReference type="Gene3D" id="3.30.40.10">
    <property type="entry name" value="Zinc/RING finger domain, C3HC4 (zinc finger)"/>
    <property type="match status" value="1"/>
</dbReference>
<dbReference type="EMBL" id="OVEO01000005">
    <property type="protein sequence ID" value="SPQ95939.1"/>
    <property type="molecule type" value="Genomic_DNA"/>
</dbReference>
<proteinExistence type="predicted"/>
<keyword evidence="3" id="KW-0862">Zinc</keyword>
<keyword evidence="7" id="KW-0496">Mitochondrion</keyword>
<evidence type="ECO:0000313" key="8">
    <source>
        <dbReference type="Proteomes" id="UP000290189"/>
    </source>
</evidence>
<evidence type="ECO:0000256" key="3">
    <source>
        <dbReference type="ARBA" id="ARBA00022833"/>
    </source>
</evidence>
<organism evidence="7 8">
    <name type="scientific">Plasmodiophora brassicae</name>
    <name type="common">Clubroot disease agent</name>
    <dbReference type="NCBI Taxonomy" id="37360"/>
    <lineage>
        <taxon>Eukaryota</taxon>
        <taxon>Sar</taxon>
        <taxon>Rhizaria</taxon>
        <taxon>Endomyxa</taxon>
        <taxon>Phytomyxea</taxon>
        <taxon>Plasmodiophorida</taxon>
        <taxon>Plasmodiophoridae</taxon>
        <taxon>Plasmodiophora</taxon>
    </lineage>
</organism>
<geneLocation type="mitochondrion" evidence="7"/>
<gene>
    <name evidence="7" type="ORF">PLBR_LOCUS3154</name>
</gene>
<dbReference type="GO" id="GO:0008270">
    <property type="term" value="F:zinc ion binding"/>
    <property type="evidence" value="ECO:0007669"/>
    <property type="project" value="UniProtKB-KW"/>
</dbReference>
<dbReference type="InterPro" id="IPR000306">
    <property type="entry name" value="Znf_FYVE"/>
</dbReference>
<reference evidence="7 8" key="1">
    <citation type="submission" date="2018-03" db="EMBL/GenBank/DDBJ databases">
        <authorList>
            <person name="Fogelqvist J."/>
        </authorList>
    </citation>
    <scope>NUCLEOTIDE SEQUENCE [LARGE SCALE GENOMIC DNA]</scope>
</reference>
<accession>A0A3P3Y6Y4</accession>
<evidence type="ECO:0000256" key="1">
    <source>
        <dbReference type="ARBA" id="ARBA00022723"/>
    </source>
</evidence>
<keyword evidence="2 4" id="KW-0863">Zinc-finger</keyword>